<dbReference type="PROSITE" id="PS51500">
    <property type="entry name" value="SIN"/>
    <property type="match status" value="1"/>
</dbReference>
<dbReference type="GO" id="GO:0046983">
    <property type="term" value="F:protein dimerization activity"/>
    <property type="evidence" value="ECO:0007669"/>
    <property type="project" value="InterPro"/>
</dbReference>
<evidence type="ECO:0000313" key="2">
    <source>
        <dbReference type="EMBL" id="WNR47140.1"/>
    </source>
</evidence>
<dbReference type="EMBL" id="CP130319">
    <property type="protein sequence ID" value="WNR47140.1"/>
    <property type="molecule type" value="Genomic_DNA"/>
</dbReference>
<accession>A0AA96LZ20</accession>
<evidence type="ECO:0000313" key="3">
    <source>
        <dbReference type="Proteomes" id="UP001304650"/>
    </source>
</evidence>
<dbReference type="InterPro" id="IPR036281">
    <property type="entry name" value="SinR/SinI_dimer_dom_sf"/>
</dbReference>
<dbReference type="AlphaFoldDB" id="A0AA96LZ20"/>
<dbReference type="GO" id="GO:0006355">
    <property type="term" value="P:regulation of DNA-templated transcription"/>
    <property type="evidence" value="ECO:0007669"/>
    <property type="project" value="InterPro"/>
</dbReference>
<reference evidence="2" key="1">
    <citation type="submission" date="2022-02" db="EMBL/GenBank/DDBJ databases">
        <title>Paenibacillus sp. MBLB1832 Whole Genome Shotgun Sequencing.</title>
        <authorList>
            <person name="Hwang C.Y."/>
            <person name="Cho E.-S."/>
            <person name="Seo M.-J."/>
        </authorList>
    </citation>
    <scope>NUCLEOTIDE SEQUENCE</scope>
    <source>
        <strain evidence="2">MBLB1832</strain>
    </source>
</reference>
<dbReference type="Pfam" id="PF08671">
    <property type="entry name" value="SinI"/>
    <property type="match status" value="1"/>
</dbReference>
<proteinExistence type="predicted"/>
<dbReference type="Proteomes" id="UP001304650">
    <property type="component" value="Chromosome"/>
</dbReference>
<dbReference type="RefSeq" id="WP_314805815.1">
    <property type="nucleotide sequence ID" value="NZ_CP130319.1"/>
</dbReference>
<keyword evidence="3" id="KW-1185">Reference proteome</keyword>
<name>A0AA96LZ20_9BACL</name>
<evidence type="ECO:0000259" key="1">
    <source>
        <dbReference type="PROSITE" id="PS51500"/>
    </source>
</evidence>
<dbReference type="SUPFAM" id="SSF47406">
    <property type="entry name" value="SinR repressor dimerisation domain-like"/>
    <property type="match status" value="1"/>
</dbReference>
<feature type="domain" description="Sin" evidence="1">
    <location>
        <begin position="1"/>
        <end position="39"/>
    </location>
</feature>
<protein>
    <submittedName>
        <fullName evidence="2">Anti-repressor SinI family protein</fullName>
    </submittedName>
</protein>
<sequence>MVNQLESEEFDAEWIHLIVSARKMGLTMEDIRAFLRNPFTIKKHGMGSNENDPCLST</sequence>
<gene>
    <name evidence="2" type="ORF">MJB10_22185</name>
</gene>
<dbReference type="InterPro" id="IPR010981">
    <property type="entry name" value="SinR/SinI_dimer_dom"/>
</dbReference>
<dbReference type="KEGG" id="proo:MJB10_22185"/>
<organism evidence="2 3">
    <name type="scientific">Paenibacillus roseopurpureus</name>
    <dbReference type="NCBI Taxonomy" id="2918901"/>
    <lineage>
        <taxon>Bacteria</taxon>
        <taxon>Bacillati</taxon>
        <taxon>Bacillota</taxon>
        <taxon>Bacilli</taxon>
        <taxon>Bacillales</taxon>
        <taxon>Paenibacillaceae</taxon>
        <taxon>Paenibacillus</taxon>
    </lineage>
</organism>